<dbReference type="SUPFAM" id="SSF56219">
    <property type="entry name" value="DNase I-like"/>
    <property type="match status" value="1"/>
</dbReference>
<name>A0AAW2VWW1_9LAMI</name>
<dbReference type="InterPro" id="IPR036691">
    <property type="entry name" value="Endo/exonu/phosph_ase_sf"/>
</dbReference>
<reference evidence="1" key="2">
    <citation type="journal article" date="2024" name="Plant">
        <title>Genomic evolution and insights into agronomic trait innovations of Sesamum species.</title>
        <authorList>
            <person name="Miao H."/>
            <person name="Wang L."/>
            <person name="Qu L."/>
            <person name="Liu H."/>
            <person name="Sun Y."/>
            <person name="Le M."/>
            <person name="Wang Q."/>
            <person name="Wei S."/>
            <person name="Zheng Y."/>
            <person name="Lin W."/>
            <person name="Duan Y."/>
            <person name="Cao H."/>
            <person name="Xiong S."/>
            <person name="Wang X."/>
            <person name="Wei L."/>
            <person name="Li C."/>
            <person name="Ma Q."/>
            <person name="Ju M."/>
            <person name="Zhao R."/>
            <person name="Li G."/>
            <person name="Mu C."/>
            <person name="Tian Q."/>
            <person name="Mei H."/>
            <person name="Zhang T."/>
            <person name="Gao T."/>
            <person name="Zhang H."/>
        </authorList>
    </citation>
    <scope>NUCLEOTIDE SEQUENCE</scope>
    <source>
        <strain evidence="1">KEN1</strain>
    </source>
</reference>
<accession>A0AAW2VWW1</accession>
<organism evidence="1">
    <name type="scientific">Sesamum latifolium</name>
    <dbReference type="NCBI Taxonomy" id="2727402"/>
    <lineage>
        <taxon>Eukaryota</taxon>
        <taxon>Viridiplantae</taxon>
        <taxon>Streptophyta</taxon>
        <taxon>Embryophyta</taxon>
        <taxon>Tracheophyta</taxon>
        <taxon>Spermatophyta</taxon>
        <taxon>Magnoliopsida</taxon>
        <taxon>eudicotyledons</taxon>
        <taxon>Gunneridae</taxon>
        <taxon>Pentapetalae</taxon>
        <taxon>asterids</taxon>
        <taxon>lamiids</taxon>
        <taxon>Lamiales</taxon>
        <taxon>Pedaliaceae</taxon>
        <taxon>Sesamum</taxon>
    </lineage>
</organism>
<dbReference type="PANTHER" id="PTHR33710">
    <property type="entry name" value="BNAC02G09200D PROTEIN"/>
    <property type="match status" value="1"/>
</dbReference>
<protein>
    <submittedName>
        <fullName evidence="1">Uncharacterized protein</fullName>
    </submittedName>
</protein>
<dbReference type="Gene3D" id="3.60.10.10">
    <property type="entry name" value="Endonuclease/exonuclease/phosphatase"/>
    <property type="match status" value="1"/>
</dbReference>
<reference evidence="1" key="1">
    <citation type="submission" date="2020-06" db="EMBL/GenBank/DDBJ databases">
        <authorList>
            <person name="Li T."/>
            <person name="Hu X."/>
            <person name="Zhang T."/>
            <person name="Song X."/>
            <person name="Zhang H."/>
            <person name="Dai N."/>
            <person name="Sheng W."/>
            <person name="Hou X."/>
            <person name="Wei L."/>
        </authorList>
    </citation>
    <scope>NUCLEOTIDE SEQUENCE</scope>
    <source>
        <strain evidence="1">KEN1</strain>
        <tissue evidence="1">Leaf</tissue>
    </source>
</reference>
<dbReference type="EMBL" id="JACGWN010000009">
    <property type="protein sequence ID" value="KAL0433400.1"/>
    <property type="molecule type" value="Genomic_DNA"/>
</dbReference>
<sequence>MDATIQSDDCPDHWKFMDFYNFSEVARRKEGWDLLRKLSRASVQPWLCTGDFNKVLEQHEKQGSLPRAPWQMRDFRECLQDCALQDLGFQDNLFTWCNRREEPHTVRARLDRACCESCWTAMFPKASVLHQEVACSDHAMVWIDLDRELAKRTHRCKDRFRFEAAWVSSPECVEVIQHAWSFEGGPNRALIDKIRASQMQLRQWNRANFGNITWNIKNYNEKICNLQQQTMTEERKAEIEKLKDLVEEWTGKEELLWKQRSKSLWLKAGDRNTSYFQC</sequence>
<gene>
    <name evidence="1" type="ORF">Slati_2674300</name>
</gene>
<proteinExistence type="predicted"/>
<dbReference type="PANTHER" id="PTHR33710:SF77">
    <property type="entry name" value="DNASE I-LIKE SUPERFAMILY PROTEIN"/>
    <property type="match status" value="1"/>
</dbReference>
<comment type="caution">
    <text evidence="1">The sequence shown here is derived from an EMBL/GenBank/DDBJ whole genome shotgun (WGS) entry which is preliminary data.</text>
</comment>
<dbReference type="AlphaFoldDB" id="A0AAW2VWW1"/>
<evidence type="ECO:0000313" key="1">
    <source>
        <dbReference type="EMBL" id="KAL0433400.1"/>
    </source>
</evidence>